<name>A0A8J2JYS5_9HEXA</name>
<gene>
    <name evidence="2" type="ORF">AFUS01_LOCUS15962</name>
</gene>
<feature type="transmembrane region" description="Helical" evidence="1">
    <location>
        <begin position="103"/>
        <end position="128"/>
    </location>
</feature>
<dbReference type="AlphaFoldDB" id="A0A8J2JYS5"/>
<evidence type="ECO:0000313" key="3">
    <source>
        <dbReference type="Proteomes" id="UP000708208"/>
    </source>
</evidence>
<sequence length="171" mass="19416">MILLIFTTKVETAEETEIEPEHLETLTILFYILHPTFYSGSTVTAIMLAQGIEKLEILNGHCNTKKCCVGWILQSFFHCLYLEYLLILYVIKYDGPSGVSQEYLSFLLFCFHFLWKILTTLVIGSFLCRITCIQSPVPLELAQNFPVLPGRAQIRVGPCSWSDGRFLGPVS</sequence>
<feature type="transmembrane region" description="Helical" evidence="1">
    <location>
        <begin position="69"/>
        <end position="91"/>
    </location>
</feature>
<evidence type="ECO:0000313" key="2">
    <source>
        <dbReference type="EMBL" id="CAG7727102.1"/>
    </source>
</evidence>
<feature type="transmembrane region" description="Helical" evidence="1">
    <location>
        <begin position="28"/>
        <end position="49"/>
    </location>
</feature>
<accession>A0A8J2JYS5</accession>
<keyword evidence="3" id="KW-1185">Reference proteome</keyword>
<reference evidence="2" key="1">
    <citation type="submission" date="2021-06" db="EMBL/GenBank/DDBJ databases">
        <authorList>
            <person name="Hodson N. C."/>
            <person name="Mongue J. A."/>
            <person name="Jaron S. K."/>
        </authorList>
    </citation>
    <scope>NUCLEOTIDE SEQUENCE</scope>
</reference>
<keyword evidence="1" id="KW-0472">Membrane</keyword>
<protein>
    <submittedName>
        <fullName evidence="2">Uncharacterized protein</fullName>
    </submittedName>
</protein>
<organism evidence="2 3">
    <name type="scientific">Allacma fusca</name>
    <dbReference type="NCBI Taxonomy" id="39272"/>
    <lineage>
        <taxon>Eukaryota</taxon>
        <taxon>Metazoa</taxon>
        <taxon>Ecdysozoa</taxon>
        <taxon>Arthropoda</taxon>
        <taxon>Hexapoda</taxon>
        <taxon>Collembola</taxon>
        <taxon>Symphypleona</taxon>
        <taxon>Sminthuridae</taxon>
        <taxon>Allacma</taxon>
    </lineage>
</organism>
<evidence type="ECO:0000256" key="1">
    <source>
        <dbReference type="SAM" id="Phobius"/>
    </source>
</evidence>
<keyword evidence="1" id="KW-0812">Transmembrane</keyword>
<proteinExistence type="predicted"/>
<dbReference type="Proteomes" id="UP000708208">
    <property type="component" value="Unassembled WGS sequence"/>
</dbReference>
<comment type="caution">
    <text evidence="2">The sequence shown here is derived from an EMBL/GenBank/DDBJ whole genome shotgun (WGS) entry which is preliminary data.</text>
</comment>
<dbReference type="EMBL" id="CAJVCH010143791">
    <property type="protein sequence ID" value="CAG7727102.1"/>
    <property type="molecule type" value="Genomic_DNA"/>
</dbReference>
<keyword evidence="1" id="KW-1133">Transmembrane helix</keyword>